<evidence type="ECO:0000259" key="1">
    <source>
        <dbReference type="PROSITE" id="PS51340"/>
    </source>
</evidence>
<dbReference type="Pfam" id="PF03475">
    <property type="entry name" value="YiiM_3-alpha"/>
    <property type="match status" value="1"/>
</dbReference>
<dbReference type="EMBL" id="AEIU01000057">
    <property type="protein sequence ID" value="EFP97515.1"/>
    <property type="molecule type" value="Genomic_DNA"/>
</dbReference>
<dbReference type="InterPro" id="IPR052353">
    <property type="entry name" value="Benzoxazolinone_Detox_Enz"/>
</dbReference>
<gene>
    <name evidence="2" type="ORF">VIBC2010_00165</name>
</gene>
<reference evidence="2 3" key="1">
    <citation type="journal article" date="2012" name="Int. J. Syst. Evol. Microbiol.">
        <title>Vibrio caribbeanicus sp. nov., isolated from the marine sponge Scleritoderma cyanea.</title>
        <authorList>
            <person name="Hoffmann M."/>
            <person name="Monday S.R."/>
            <person name="Allard M.W."/>
            <person name="Strain E.A."/>
            <person name="Whittaker P."/>
            <person name="Naum M."/>
            <person name="McCarthy P.J."/>
            <person name="Lopez J.V."/>
            <person name="Fischer M."/>
            <person name="Brown E.W."/>
        </authorList>
    </citation>
    <scope>NUCLEOTIDE SEQUENCE [LARGE SCALE GENOMIC DNA]</scope>
    <source>
        <strain evidence="2 3">ATCC BAA-2122</strain>
    </source>
</reference>
<dbReference type="SUPFAM" id="SSF50800">
    <property type="entry name" value="PK beta-barrel domain-like"/>
    <property type="match status" value="1"/>
</dbReference>
<dbReference type="PANTHER" id="PTHR30212:SF2">
    <property type="entry name" value="PROTEIN YIIM"/>
    <property type="match status" value="1"/>
</dbReference>
<protein>
    <recommendedName>
        <fullName evidence="1">MOSC domain-containing protein</fullName>
    </recommendedName>
</protein>
<name>E3BHI4_9VIBR</name>
<accession>E3BHI4</accession>
<comment type="caution">
    <text evidence="2">The sequence shown here is derived from an EMBL/GenBank/DDBJ whole genome shotgun (WGS) entry which is preliminary data.</text>
</comment>
<evidence type="ECO:0000313" key="3">
    <source>
        <dbReference type="Proteomes" id="UP000002943"/>
    </source>
</evidence>
<evidence type="ECO:0000313" key="2">
    <source>
        <dbReference type="EMBL" id="EFP97515.1"/>
    </source>
</evidence>
<organism evidence="2 3">
    <name type="scientific">Vibrio caribbeanicus ATCC BAA-2122</name>
    <dbReference type="NCBI Taxonomy" id="796620"/>
    <lineage>
        <taxon>Bacteria</taxon>
        <taxon>Pseudomonadati</taxon>
        <taxon>Pseudomonadota</taxon>
        <taxon>Gammaproteobacteria</taxon>
        <taxon>Vibrionales</taxon>
        <taxon>Vibrionaceae</taxon>
        <taxon>Vibrio</taxon>
    </lineage>
</organism>
<keyword evidence="3" id="KW-1185">Reference proteome</keyword>
<feature type="domain" description="MOSC" evidence="1">
    <location>
        <begin position="23"/>
        <end position="166"/>
    </location>
</feature>
<dbReference type="GO" id="GO:0003824">
    <property type="term" value="F:catalytic activity"/>
    <property type="evidence" value="ECO:0007669"/>
    <property type="project" value="InterPro"/>
</dbReference>
<dbReference type="GO" id="GO:0030170">
    <property type="term" value="F:pyridoxal phosphate binding"/>
    <property type="evidence" value="ECO:0007669"/>
    <property type="project" value="InterPro"/>
</dbReference>
<dbReference type="OrthoDB" id="9786134at2"/>
<dbReference type="RefSeq" id="WP_009600451.1">
    <property type="nucleotide sequence ID" value="NZ_AEIU01000057.1"/>
</dbReference>
<sequence>MQKIAEVVSTLTGTVSPLAFGEKSAIDKTIQTQRQKVVSLGMINDEQADKRFHGGKEKALHIYPIEHYSDWFNRIGSNPVLNNIGAFGENISSKGITEHDVCIKDKIRIGTTLLEVSQGRMPCWKLNVRFNQNNMAQMLQDTLKTGWYFRVLEGGDIGQGDDIILCERPHPNWSIARIMAAVFSGCLDPALLRQLQGLPLVESWSKLVDNRLTTQQLEDWSPRLFGPTGKP</sequence>
<dbReference type="STRING" id="796620.VIBC2010_00165"/>
<dbReference type="InterPro" id="IPR005163">
    <property type="entry name" value="Tri_helical_YiiM-like"/>
</dbReference>
<dbReference type="GO" id="GO:0030151">
    <property type="term" value="F:molybdenum ion binding"/>
    <property type="evidence" value="ECO:0007669"/>
    <property type="project" value="InterPro"/>
</dbReference>
<dbReference type="InterPro" id="IPR011037">
    <property type="entry name" value="Pyrv_Knase-like_insert_dom_sf"/>
</dbReference>
<dbReference type="eggNOG" id="COG2258">
    <property type="taxonomic scope" value="Bacteria"/>
</dbReference>
<dbReference type="AlphaFoldDB" id="E3BHI4"/>
<dbReference type="InterPro" id="IPR005302">
    <property type="entry name" value="MoCF_Sase_C"/>
</dbReference>
<dbReference type="PANTHER" id="PTHR30212">
    <property type="entry name" value="PROTEIN YIIM"/>
    <property type="match status" value="1"/>
</dbReference>
<dbReference type="Proteomes" id="UP000002943">
    <property type="component" value="Unassembled WGS sequence"/>
</dbReference>
<dbReference type="PROSITE" id="PS51340">
    <property type="entry name" value="MOSC"/>
    <property type="match status" value="1"/>
</dbReference>
<dbReference type="Gene3D" id="2.40.33.20">
    <property type="entry name" value="PK beta-barrel domain-like"/>
    <property type="match status" value="1"/>
</dbReference>
<proteinExistence type="predicted"/>
<dbReference type="Pfam" id="PF03473">
    <property type="entry name" value="MOSC"/>
    <property type="match status" value="1"/>
</dbReference>